<dbReference type="RefSeq" id="WP_256418779.1">
    <property type="nucleotide sequence ID" value="NZ_JANHDL010000008.1"/>
</dbReference>
<feature type="region of interest" description="Disordered" evidence="1">
    <location>
        <begin position="75"/>
        <end position="103"/>
    </location>
</feature>
<proteinExistence type="predicted"/>
<accession>A0ABD6C5P0</accession>
<evidence type="ECO:0000256" key="1">
    <source>
        <dbReference type="SAM" id="MobiDB-lite"/>
    </source>
</evidence>
<organism evidence="2 3">
    <name type="scientific">Halorubrum laminariae</name>
    <dbReference type="NCBI Taxonomy" id="1433523"/>
    <lineage>
        <taxon>Archaea</taxon>
        <taxon>Methanobacteriati</taxon>
        <taxon>Methanobacteriota</taxon>
        <taxon>Stenosarchaea group</taxon>
        <taxon>Halobacteria</taxon>
        <taxon>Halobacteriales</taxon>
        <taxon>Haloferacaceae</taxon>
        <taxon>Halorubrum</taxon>
    </lineage>
</organism>
<protein>
    <submittedName>
        <fullName evidence="2">Uncharacterized protein</fullName>
    </submittedName>
</protein>
<feature type="region of interest" description="Disordered" evidence="1">
    <location>
        <begin position="255"/>
        <end position="282"/>
    </location>
</feature>
<keyword evidence="3" id="KW-1185">Reference proteome</keyword>
<evidence type="ECO:0000313" key="2">
    <source>
        <dbReference type="EMBL" id="MFD1572132.1"/>
    </source>
</evidence>
<reference evidence="2 3" key="1">
    <citation type="journal article" date="2019" name="Int. J. Syst. Evol. Microbiol.">
        <title>The Global Catalogue of Microorganisms (GCM) 10K type strain sequencing project: providing services to taxonomists for standard genome sequencing and annotation.</title>
        <authorList>
            <consortium name="The Broad Institute Genomics Platform"/>
            <consortium name="The Broad Institute Genome Sequencing Center for Infectious Disease"/>
            <person name="Wu L."/>
            <person name="Ma J."/>
        </authorList>
    </citation>
    <scope>NUCLEOTIDE SEQUENCE [LARGE SCALE GENOMIC DNA]</scope>
    <source>
        <strain evidence="2 3">CGMCC 1.12689</strain>
    </source>
</reference>
<sequence length="282" mass="31310">MWVVAAAASAADLFARIPDGDLPAIISVPPQMEHLAGDQIRFRDLIDAHHMLLPETIREQAVNDRYDKANRVFETPPATSSEADPDRMQPDYSQPAVGEMDTPRASRELIASLPPDSHLRARDDAAAATSEIVDAMEDRAATPTDDNGNDIRTVGWDTLSVRDPPTEFDAFELLGFTGWWFTLYGSPSPDEIELSGRGDRSPYLYRATATVVYCGSVVFECQLETHPDEGLSIDIHQEGYLPQSVRDTLRNYVTSRSPIPRESPMRNEDNPYRTAPIEPHGS</sequence>
<evidence type="ECO:0000313" key="3">
    <source>
        <dbReference type="Proteomes" id="UP001597185"/>
    </source>
</evidence>
<dbReference type="EMBL" id="JBHUDB010000024">
    <property type="protein sequence ID" value="MFD1572132.1"/>
    <property type="molecule type" value="Genomic_DNA"/>
</dbReference>
<dbReference type="Proteomes" id="UP001597185">
    <property type="component" value="Unassembled WGS sequence"/>
</dbReference>
<name>A0ABD6C5P0_9EURY</name>
<gene>
    <name evidence="2" type="ORF">ACFR9T_16365</name>
</gene>
<comment type="caution">
    <text evidence="2">The sequence shown here is derived from an EMBL/GenBank/DDBJ whole genome shotgun (WGS) entry which is preliminary data.</text>
</comment>
<dbReference type="AlphaFoldDB" id="A0ABD6C5P0"/>